<dbReference type="SUPFAM" id="SSF54928">
    <property type="entry name" value="RNA-binding domain, RBD"/>
    <property type="match status" value="1"/>
</dbReference>
<reference evidence="4" key="1">
    <citation type="journal article" date="2023" name="Insect Mol. Biol.">
        <title>Genome sequencing provides insights into the evolution of gene families encoding plant cell wall-degrading enzymes in longhorned beetles.</title>
        <authorList>
            <person name="Shin N.R."/>
            <person name="Okamura Y."/>
            <person name="Kirsch R."/>
            <person name="Pauchet Y."/>
        </authorList>
    </citation>
    <scope>NUCLEOTIDE SEQUENCE</scope>
    <source>
        <strain evidence="4">MMC_N1</strain>
    </source>
</reference>
<accession>A0ABQ9J090</accession>
<organism evidence="4 5">
    <name type="scientific">Molorchus minor</name>
    <dbReference type="NCBI Taxonomy" id="1323400"/>
    <lineage>
        <taxon>Eukaryota</taxon>
        <taxon>Metazoa</taxon>
        <taxon>Ecdysozoa</taxon>
        <taxon>Arthropoda</taxon>
        <taxon>Hexapoda</taxon>
        <taxon>Insecta</taxon>
        <taxon>Pterygota</taxon>
        <taxon>Neoptera</taxon>
        <taxon>Endopterygota</taxon>
        <taxon>Coleoptera</taxon>
        <taxon>Polyphaga</taxon>
        <taxon>Cucujiformia</taxon>
        <taxon>Chrysomeloidea</taxon>
        <taxon>Cerambycidae</taxon>
        <taxon>Lamiinae</taxon>
        <taxon>Monochamini</taxon>
        <taxon>Molorchus</taxon>
    </lineage>
</organism>
<evidence type="ECO:0000259" key="3">
    <source>
        <dbReference type="PROSITE" id="PS50102"/>
    </source>
</evidence>
<gene>
    <name evidence="4" type="ORF">NQ317_012033</name>
</gene>
<evidence type="ECO:0000313" key="5">
    <source>
        <dbReference type="Proteomes" id="UP001162164"/>
    </source>
</evidence>
<evidence type="ECO:0000313" key="4">
    <source>
        <dbReference type="EMBL" id="KAJ8970058.1"/>
    </source>
</evidence>
<feature type="domain" description="RRM" evidence="3">
    <location>
        <begin position="6"/>
        <end position="67"/>
    </location>
</feature>
<evidence type="ECO:0000256" key="2">
    <source>
        <dbReference type="PROSITE-ProRule" id="PRU00176"/>
    </source>
</evidence>
<dbReference type="EMBL" id="JAPWTJ010001682">
    <property type="protein sequence ID" value="KAJ8970058.1"/>
    <property type="molecule type" value="Genomic_DNA"/>
</dbReference>
<comment type="caution">
    <text evidence="4">The sequence shown here is derived from an EMBL/GenBank/DDBJ whole genome shotgun (WGS) entry which is preliminary data.</text>
</comment>
<protein>
    <recommendedName>
        <fullName evidence="3">RRM domain-containing protein</fullName>
    </recommendedName>
</protein>
<name>A0ABQ9J090_9CUCU</name>
<dbReference type="InterPro" id="IPR035979">
    <property type="entry name" value="RBD_domain_sf"/>
</dbReference>
<keyword evidence="5" id="KW-1185">Reference proteome</keyword>
<dbReference type="Gene3D" id="3.30.70.330">
    <property type="match status" value="1"/>
</dbReference>
<dbReference type="Proteomes" id="UP001162164">
    <property type="component" value="Unassembled WGS sequence"/>
</dbReference>
<dbReference type="InterPro" id="IPR012677">
    <property type="entry name" value="Nucleotide-bd_a/b_plait_sf"/>
</dbReference>
<evidence type="ECO:0000256" key="1">
    <source>
        <dbReference type="ARBA" id="ARBA00022884"/>
    </source>
</evidence>
<proteinExistence type="predicted"/>
<dbReference type="Pfam" id="PF00076">
    <property type="entry name" value="RRM_1"/>
    <property type="match status" value="1"/>
</dbReference>
<dbReference type="PROSITE" id="PS50102">
    <property type="entry name" value="RRM"/>
    <property type="match status" value="1"/>
</dbReference>
<dbReference type="InterPro" id="IPR000504">
    <property type="entry name" value="RRM_dom"/>
</dbReference>
<sequence length="67" mass="7760">MKVERKRIFISDLPETIAEDDIKSAFQNYGTVLSAEIKTRREIGPKNNSLHFAYVSIEIDDKTLQQF</sequence>
<keyword evidence="1 2" id="KW-0694">RNA-binding</keyword>